<evidence type="ECO:0000256" key="1">
    <source>
        <dbReference type="SAM" id="Coils"/>
    </source>
</evidence>
<keyword evidence="1" id="KW-0175">Coiled coil</keyword>
<dbReference type="EMBL" id="HG793134">
    <property type="protein sequence ID" value="CRL17785.1"/>
    <property type="molecule type" value="Genomic_DNA"/>
</dbReference>
<organism evidence="3 4">
    <name type="scientific">Penicillium camemberti (strain FM 013)</name>
    <dbReference type="NCBI Taxonomy" id="1429867"/>
    <lineage>
        <taxon>Eukaryota</taxon>
        <taxon>Fungi</taxon>
        <taxon>Dikarya</taxon>
        <taxon>Ascomycota</taxon>
        <taxon>Pezizomycotina</taxon>
        <taxon>Eurotiomycetes</taxon>
        <taxon>Eurotiomycetidae</taxon>
        <taxon>Eurotiales</taxon>
        <taxon>Aspergillaceae</taxon>
        <taxon>Penicillium</taxon>
    </lineage>
</organism>
<feature type="compositionally biased region" description="Basic and acidic residues" evidence="2">
    <location>
        <begin position="11"/>
        <end position="29"/>
    </location>
</feature>
<name>A0A0G4NUN2_PENC3</name>
<protein>
    <submittedName>
        <fullName evidence="3">Str. FM013</fullName>
    </submittedName>
</protein>
<evidence type="ECO:0000313" key="3">
    <source>
        <dbReference type="EMBL" id="CRL17785.1"/>
    </source>
</evidence>
<proteinExistence type="predicted"/>
<keyword evidence="4" id="KW-1185">Reference proteome</keyword>
<dbReference type="AlphaFoldDB" id="A0A0G4NUN2"/>
<evidence type="ECO:0000256" key="2">
    <source>
        <dbReference type="SAM" id="MobiDB-lite"/>
    </source>
</evidence>
<gene>
    <name evidence="3" type="ORF">PCAMFM013_S001g000745</name>
</gene>
<dbReference type="Proteomes" id="UP000053732">
    <property type="component" value="Unassembled WGS sequence"/>
</dbReference>
<sequence>MEIDPFAWVDVQEHEDKSRMGKSNELEDSRGADKWNELNIFKRLKDLEEGRETDKSSELDIAKRLKDLENKTEKQNELKILKRLEELEKKVSSLRKEESIERDERYCCLIERLEDIEGVVGSLVRKKQSTQDEACVQRETVLNAWSKVLSTTERGSNEATYEGDIRADIRTISAKEENDPETAERWKIVFLDRYSLQWGVDCGKRDELSHVPLEMIRVYLILVITGLVVGGLARRPISPQRITVSYADFITPDLVCDVSFASWSKRTTVQWWHS</sequence>
<reference evidence="3 4" key="1">
    <citation type="journal article" date="2014" name="Nat. Commun.">
        <title>Multiple recent horizontal transfers of a large genomic region in cheese making fungi.</title>
        <authorList>
            <person name="Cheeseman K."/>
            <person name="Ropars J."/>
            <person name="Renault P."/>
            <person name="Dupont J."/>
            <person name="Gouzy J."/>
            <person name="Branca A."/>
            <person name="Abraham A.L."/>
            <person name="Ceppi M."/>
            <person name="Conseiller E."/>
            <person name="Debuchy R."/>
            <person name="Malagnac F."/>
            <person name="Goarin A."/>
            <person name="Silar P."/>
            <person name="Lacoste S."/>
            <person name="Sallet E."/>
            <person name="Bensimon A."/>
            <person name="Giraud T."/>
            <person name="Brygoo Y."/>
        </authorList>
    </citation>
    <scope>NUCLEOTIDE SEQUENCE [LARGE SCALE GENOMIC DNA]</scope>
    <source>
        <strain evidence="4">FM 013</strain>
    </source>
</reference>
<feature type="region of interest" description="Disordered" evidence="2">
    <location>
        <begin position="1"/>
        <end position="29"/>
    </location>
</feature>
<accession>A0A0G4NUN2</accession>
<evidence type="ECO:0000313" key="4">
    <source>
        <dbReference type="Proteomes" id="UP000053732"/>
    </source>
</evidence>
<feature type="coiled-coil region" evidence="1">
    <location>
        <begin position="70"/>
        <end position="104"/>
    </location>
</feature>